<dbReference type="InterPro" id="IPR001678">
    <property type="entry name" value="MeTrfase_RsmB-F_NOP2_dom"/>
</dbReference>
<evidence type="ECO:0000256" key="2">
    <source>
        <dbReference type="ARBA" id="ARBA00022679"/>
    </source>
</evidence>
<evidence type="ECO:0000313" key="7">
    <source>
        <dbReference type="EMBL" id="ACZ19880.1"/>
    </source>
</evidence>
<dbReference type="eggNOG" id="COG0144">
    <property type="taxonomic scope" value="Bacteria"/>
</dbReference>
<proteinExistence type="inferred from homology"/>
<dbReference type="GO" id="GO:0003723">
    <property type="term" value="F:RNA binding"/>
    <property type="evidence" value="ECO:0007669"/>
    <property type="project" value="UniProtKB-UniRule"/>
</dbReference>
<keyword evidence="1 5" id="KW-0489">Methyltransferase</keyword>
<dbReference type="OrthoDB" id="9810297at2"/>
<dbReference type="PRINTS" id="PR02008">
    <property type="entry name" value="RCMTFAMILY"/>
</dbReference>
<name>D1B789_THEAS</name>
<dbReference type="Gene3D" id="1.10.940.10">
    <property type="entry name" value="NusB-like"/>
    <property type="match status" value="1"/>
</dbReference>
<dbReference type="Gene3D" id="3.40.50.150">
    <property type="entry name" value="Vaccinia Virus protein VP39"/>
    <property type="match status" value="1"/>
</dbReference>
<feature type="binding site" evidence="5">
    <location>
        <position position="271"/>
    </location>
    <ligand>
        <name>S-adenosyl-L-methionine</name>
        <dbReference type="ChEBI" id="CHEBI:59789"/>
    </ligand>
</feature>
<dbReference type="InterPro" id="IPR006027">
    <property type="entry name" value="NusB_RsmB_TIM44"/>
</dbReference>
<dbReference type="InterPro" id="IPR049560">
    <property type="entry name" value="MeTrfase_RsmB-F_NOP2_cat"/>
</dbReference>
<dbReference type="Pfam" id="PF01029">
    <property type="entry name" value="NusB"/>
    <property type="match status" value="1"/>
</dbReference>
<dbReference type="SUPFAM" id="SSF53335">
    <property type="entry name" value="S-adenosyl-L-methionine-dependent methyltransferases"/>
    <property type="match status" value="1"/>
</dbReference>
<gene>
    <name evidence="7" type="ordered locus">Taci_1666</name>
</gene>
<keyword evidence="2 5" id="KW-0808">Transferase</keyword>
<dbReference type="InterPro" id="IPR023267">
    <property type="entry name" value="RCMT"/>
</dbReference>
<dbReference type="HOGENOM" id="CLU_005316_0_4_0"/>
<dbReference type="Pfam" id="PF01189">
    <property type="entry name" value="Methyltr_RsmB-F"/>
    <property type="match status" value="1"/>
</dbReference>
<evidence type="ECO:0000256" key="5">
    <source>
        <dbReference type="PROSITE-ProRule" id="PRU01023"/>
    </source>
</evidence>
<feature type="active site" description="Nucleophile" evidence="5">
    <location>
        <position position="368"/>
    </location>
</feature>
<feature type="binding site" evidence="5">
    <location>
        <position position="315"/>
    </location>
    <ligand>
        <name>S-adenosyl-L-methionine</name>
        <dbReference type="ChEBI" id="CHEBI:59789"/>
    </ligand>
</feature>
<dbReference type="PANTHER" id="PTHR22807">
    <property type="entry name" value="NOP2 YEAST -RELATED NOL1/NOP2/FMU SUN DOMAIN-CONTAINING"/>
    <property type="match status" value="1"/>
</dbReference>
<keyword evidence="3 5" id="KW-0949">S-adenosyl-L-methionine</keyword>
<evidence type="ECO:0000256" key="3">
    <source>
        <dbReference type="ARBA" id="ARBA00022691"/>
    </source>
</evidence>
<feature type="binding site" evidence="5">
    <location>
        <position position="299"/>
    </location>
    <ligand>
        <name>S-adenosyl-L-methionine</name>
        <dbReference type="ChEBI" id="CHEBI:59789"/>
    </ligand>
</feature>
<dbReference type="SUPFAM" id="SSF48013">
    <property type="entry name" value="NusB-like"/>
    <property type="match status" value="1"/>
</dbReference>
<reference evidence="7 8" key="1">
    <citation type="journal article" date="2009" name="Stand. Genomic Sci.">
        <title>Complete genome sequence of Thermanaerovibrio acidaminovorans type strain (Su883).</title>
        <authorList>
            <person name="Chovatia M."/>
            <person name="Sikorski J."/>
            <person name="Schroder M."/>
            <person name="Lapidus A."/>
            <person name="Nolan M."/>
            <person name="Tice H."/>
            <person name="Glavina Del Rio T."/>
            <person name="Copeland A."/>
            <person name="Cheng J.F."/>
            <person name="Lucas S."/>
            <person name="Chen F."/>
            <person name="Bruce D."/>
            <person name="Goodwin L."/>
            <person name="Pitluck S."/>
            <person name="Ivanova N."/>
            <person name="Mavromatis K."/>
            <person name="Ovchinnikova G."/>
            <person name="Pati A."/>
            <person name="Chen A."/>
            <person name="Palaniappan K."/>
            <person name="Land M."/>
            <person name="Hauser L."/>
            <person name="Chang Y.J."/>
            <person name="Jeffries C.D."/>
            <person name="Chain P."/>
            <person name="Saunders E."/>
            <person name="Detter J.C."/>
            <person name="Brettin T."/>
            <person name="Rohde M."/>
            <person name="Goker M."/>
            <person name="Spring S."/>
            <person name="Bristow J."/>
            <person name="Markowitz V."/>
            <person name="Hugenholtz P."/>
            <person name="Kyrpides N.C."/>
            <person name="Klenk H.P."/>
            <person name="Eisen J.A."/>
        </authorList>
    </citation>
    <scope>NUCLEOTIDE SEQUENCE [LARGE SCALE GENOMIC DNA]</scope>
    <source>
        <strain evidence="8">ATCC 49978 / DSM 6589 / Su883</strain>
    </source>
</reference>
<dbReference type="PROSITE" id="PS51686">
    <property type="entry name" value="SAM_MT_RSMB_NOP"/>
    <property type="match status" value="1"/>
</dbReference>
<dbReference type="InterPro" id="IPR029063">
    <property type="entry name" value="SAM-dependent_MTases_sf"/>
</dbReference>
<organism evidence="7 8">
    <name type="scientific">Thermanaerovibrio acidaminovorans (strain ATCC 49978 / DSM 6589 / Su883)</name>
    <name type="common">Selenomonas acidaminovorans</name>
    <dbReference type="NCBI Taxonomy" id="525903"/>
    <lineage>
        <taxon>Bacteria</taxon>
        <taxon>Thermotogati</taxon>
        <taxon>Synergistota</taxon>
        <taxon>Synergistia</taxon>
        <taxon>Synergistales</taxon>
        <taxon>Synergistaceae</taxon>
        <taxon>Thermanaerovibrio</taxon>
    </lineage>
</organism>
<dbReference type="GO" id="GO:0006355">
    <property type="term" value="P:regulation of DNA-templated transcription"/>
    <property type="evidence" value="ECO:0007669"/>
    <property type="project" value="InterPro"/>
</dbReference>
<dbReference type="PANTHER" id="PTHR22807:SF53">
    <property type="entry name" value="RIBOSOMAL RNA SMALL SUBUNIT METHYLTRANSFERASE B-RELATED"/>
    <property type="match status" value="1"/>
</dbReference>
<feature type="domain" description="SAM-dependent MTase RsmB/NOP-type" evidence="6">
    <location>
        <begin position="158"/>
        <end position="429"/>
    </location>
</feature>
<keyword evidence="4 5" id="KW-0694">RNA-binding</keyword>
<dbReference type="InterPro" id="IPR035926">
    <property type="entry name" value="NusB-like_sf"/>
</dbReference>
<dbReference type="Proteomes" id="UP000002030">
    <property type="component" value="Chromosome"/>
</dbReference>
<dbReference type="GO" id="GO:0001510">
    <property type="term" value="P:RNA methylation"/>
    <property type="evidence" value="ECO:0007669"/>
    <property type="project" value="InterPro"/>
</dbReference>
<comment type="caution">
    <text evidence="5">Lacks conserved residue(s) required for the propagation of feature annotation.</text>
</comment>
<dbReference type="STRING" id="525903.Taci_1666"/>
<evidence type="ECO:0000259" key="6">
    <source>
        <dbReference type="PROSITE" id="PS51686"/>
    </source>
</evidence>
<protein>
    <submittedName>
        <fullName evidence="7">Fmu (Sun) domain protein</fullName>
    </submittedName>
</protein>
<dbReference type="GO" id="GO:0008173">
    <property type="term" value="F:RNA methyltransferase activity"/>
    <property type="evidence" value="ECO:0007669"/>
    <property type="project" value="InterPro"/>
</dbReference>
<evidence type="ECO:0000256" key="1">
    <source>
        <dbReference type="ARBA" id="ARBA00022603"/>
    </source>
</evidence>
<dbReference type="EMBL" id="CP001818">
    <property type="protein sequence ID" value="ACZ19880.1"/>
    <property type="molecule type" value="Genomic_DNA"/>
</dbReference>
<comment type="similarity">
    <text evidence="5">Belongs to the class I-like SAM-binding methyltransferase superfamily. RsmB/NOP family.</text>
</comment>
<keyword evidence="8" id="KW-1185">Reference proteome</keyword>
<dbReference type="KEGG" id="tai:Taci_1666"/>
<dbReference type="RefSeq" id="WP_012870389.1">
    <property type="nucleotide sequence ID" value="NC_013522.1"/>
</dbReference>
<evidence type="ECO:0000313" key="8">
    <source>
        <dbReference type="Proteomes" id="UP000002030"/>
    </source>
</evidence>
<dbReference type="EnsemblBacteria" id="ACZ19880">
    <property type="protein sequence ID" value="ACZ19880"/>
    <property type="gene ID" value="Taci_1666"/>
</dbReference>
<dbReference type="AlphaFoldDB" id="D1B789"/>
<evidence type="ECO:0000256" key="4">
    <source>
        <dbReference type="ARBA" id="ARBA00022884"/>
    </source>
</evidence>
<accession>D1B789</accession>
<sequence length="430" mass="47878">MRVWKEVAKGAFASEALRIVSEGMSPEDRRLASLLVYGALRRRSLWRNMVERRLKRPFKELKPVTRDGLIIGAAALMELRNFRPGPLYGGLSQCLKAEGAEDQVPILVAVLKRIEREGAQFLERLSRSSDMRDLALYHGLPAWAANLFRDQMGTQRARELVRLLGMRRYTSFFVDPSRRASALEAMGRGGIRSWEGGLDCSIRTCSYGFPPEVPGYGDGTLTPMSESSMWIVKWASALWRGGPVLDMCSGRGLKGAALLTLLKDVELECWDKSFGRTRAAQGDLERRSLGGRGVVRCGDALELEPLSEPSLVMLDAPCSGSGTWGRHPEGKWRVAPEDLEALSSLQVRLLERACGLIPKGGRVIYSTCSLFREENERVVGDVLSRNPQVVEEPIGAEGRLFVRGRPFGTYIWPGLPWVDGFYCAVLYRRG</sequence>